<sequence length="499" mass="52771">MPISMNKYVNITSAVAGVQQVPRRQFVGRVFTNSLLLDPHLPKKSFLDAASVGAYFGIASEEYARAVQYFSYISASARTPQEIQFAPYSDVARHGVVYGGNLSGLTLAQLQAITAGNLSFNGLSSNPFDLSTATDFTSAAAIITAGFVGSEILNILCTWDAINQRFVVTNTNTANVACTMTADTFGGVGATLKLTASTCFVEYSGSDAQTPVQAFIASESADNNFGSFCFTNSSVVSQSQSSAVSAFNSTLNLMYSYQETVTSSNYAAYFSDVGANAGTVLNLVDPNGAYIEMLPMAIQAATDFGQRNGIQDYNYKQLSVLNASVTSDAIAAIYDANKVNYYGQTQTAGKQISFYQPGVMCGGATAPQTQNIYANEAWLKDYVGAAILSQQLAMPQWSAGAAGKGMLLSILQSAITAANFNGVITTGKSLNITQQLAITSLTGDANAWLQVQNKGSYVMAAIVSSVDPVSGLTVYTAQYTLIYSKNDAVRNVVGAHVLI</sequence>
<protein>
    <submittedName>
        <fullName evidence="1">Uncharacterized protein</fullName>
    </submittedName>
</protein>
<evidence type="ECO:0000313" key="1">
    <source>
        <dbReference type="EMBL" id="CAB4132143.1"/>
    </source>
</evidence>
<name>A0A6J5LFV3_9CAUD</name>
<proteinExistence type="predicted"/>
<organism evidence="1">
    <name type="scientific">uncultured Caudovirales phage</name>
    <dbReference type="NCBI Taxonomy" id="2100421"/>
    <lineage>
        <taxon>Viruses</taxon>
        <taxon>Duplodnaviria</taxon>
        <taxon>Heunggongvirae</taxon>
        <taxon>Uroviricota</taxon>
        <taxon>Caudoviricetes</taxon>
        <taxon>Peduoviridae</taxon>
        <taxon>Maltschvirus</taxon>
        <taxon>Maltschvirus maltsch</taxon>
    </lineage>
</organism>
<reference evidence="1" key="1">
    <citation type="submission" date="2020-04" db="EMBL/GenBank/DDBJ databases">
        <authorList>
            <person name="Chiriac C."/>
            <person name="Salcher M."/>
            <person name="Ghai R."/>
            <person name="Kavagutti S V."/>
        </authorList>
    </citation>
    <scope>NUCLEOTIDE SEQUENCE</scope>
</reference>
<accession>A0A6J5LFV3</accession>
<dbReference type="InterPro" id="IPR021808">
    <property type="entry name" value="DUF3383"/>
</dbReference>
<dbReference type="EMBL" id="LR796256">
    <property type="protein sequence ID" value="CAB4132143.1"/>
    <property type="molecule type" value="Genomic_DNA"/>
</dbReference>
<gene>
    <name evidence="1" type="ORF">UFOVP138_58</name>
</gene>
<dbReference type="Pfam" id="PF11863">
    <property type="entry name" value="DUF3383"/>
    <property type="match status" value="1"/>
</dbReference>